<organism evidence="1">
    <name type="scientific">Anguilla anguilla</name>
    <name type="common">European freshwater eel</name>
    <name type="synonym">Muraena anguilla</name>
    <dbReference type="NCBI Taxonomy" id="7936"/>
    <lineage>
        <taxon>Eukaryota</taxon>
        <taxon>Metazoa</taxon>
        <taxon>Chordata</taxon>
        <taxon>Craniata</taxon>
        <taxon>Vertebrata</taxon>
        <taxon>Euteleostomi</taxon>
        <taxon>Actinopterygii</taxon>
        <taxon>Neopterygii</taxon>
        <taxon>Teleostei</taxon>
        <taxon>Anguilliformes</taxon>
        <taxon>Anguillidae</taxon>
        <taxon>Anguilla</taxon>
    </lineage>
</organism>
<sequence length="26" mass="3004">MSSFLLHLLYVYPPITGEITTVEICY</sequence>
<name>A0A0E9U220_ANGAN</name>
<accession>A0A0E9U220</accession>
<protein>
    <submittedName>
        <fullName evidence="1">Uncharacterized protein</fullName>
    </submittedName>
</protein>
<dbReference type="EMBL" id="GBXM01049352">
    <property type="protein sequence ID" value="JAH59225.1"/>
    <property type="molecule type" value="Transcribed_RNA"/>
</dbReference>
<evidence type="ECO:0000313" key="1">
    <source>
        <dbReference type="EMBL" id="JAH59225.1"/>
    </source>
</evidence>
<reference evidence="1" key="1">
    <citation type="submission" date="2014-11" db="EMBL/GenBank/DDBJ databases">
        <authorList>
            <person name="Amaro Gonzalez C."/>
        </authorList>
    </citation>
    <scope>NUCLEOTIDE SEQUENCE</scope>
</reference>
<proteinExistence type="predicted"/>
<dbReference type="AlphaFoldDB" id="A0A0E9U220"/>
<reference evidence="1" key="2">
    <citation type="journal article" date="2015" name="Fish Shellfish Immunol.">
        <title>Early steps in the European eel (Anguilla anguilla)-Vibrio vulnificus interaction in the gills: Role of the RtxA13 toxin.</title>
        <authorList>
            <person name="Callol A."/>
            <person name="Pajuelo D."/>
            <person name="Ebbesson L."/>
            <person name="Teles M."/>
            <person name="MacKenzie S."/>
            <person name="Amaro C."/>
        </authorList>
    </citation>
    <scope>NUCLEOTIDE SEQUENCE</scope>
</reference>